<keyword evidence="5" id="KW-0233">DNA recombination</keyword>
<evidence type="ECO:0000313" key="9">
    <source>
        <dbReference type="EMBL" id="MCI3245987.1"/>
    </source>
</evidence>
<feature type="domain" description="Cas12f1-like TNB" evidence="8">
    <location>
        <begin position="301"/>
        <end position="367"/>
    </location>
</feature>
<evidence type="ECO:0000256" key="5">
    <source>
        <dbReference type="ARBA" id="ARBA00023172"/>
    </source>
</evidence>
<accession>A0ABS9XV74</accession>
<protein>
    <submittedName>
        <fullName evidence="9">Transposase</fullName>
    </submittedName>
</protein>
<dbReference type="Pfam" id="PF01385">
    <property type="entry name" value="OrfB_IS605"/>
    <property type="match status" value="1"/>
</dbReference>
<evidence type="ECO:0000259" key="8">
    <source>
        <dbReference type="Pfam" id="PF07282"/>
    </source>
</evidence>
<keyword evidence="3" id="KW-0815">Transposition</keyword>
<evidence type="ECO:0000256" key="1">
    <source>
        <dbReference type="ARBA" id="ARBA00008761"/>
    </source>
</evidence>
<feature type="domain" description="Probable transposase IS891/IS1136/IS1341" evidence="7">
    <location>
        <begin position="178"/>
        <end position="270"/>
    </location>
</feature>
<dbReference type="InterPro" id="IPR010095">
    <property type="entry name" value="Cas12f1-like_TNB"/>
</dbReference>
<feature type="region of interest" description="Disordered" evidence="6">
    <location>
        <begin position="233"/>
        <end position="252"/>
    </location>
</feature>
<dbReference type="NCBIfam" id="NF040570">
    <property type="entry name" value="guided_TnpB"/>
    <property type="match status" value="1"/>
</dbReference>
<organism evidence="9 10">
    <name type="scientific">Streptomyces spinosisporus</name>
    <dbReference type="NCBI Taxonomy" id="2927582"/>
    <lineage>
        <taxon>Bacteria</taxon>
        <taxon>Bacillati</taxon>
        <taxon>Actinomycetota</taxon>
        <taxon>Actinomycetes</taxon>
        <taxon>Kitasatosporales</taxon>
        <taxon>Streptomycetaceae</taxon>
        <taxon>Streptomyces</taxon>
    </lineage>
</organism>
<comment type="similarity">
    <text evidence="2">In the N-terminal section; belongs to the transposase 2 family.</text>
</comment>
<reference evidence="9" key="1">
    <citation type="submission" date="2022-03" db="EMBL/GenBank/DDBJ databases">
        <title>Streptomyces 7R015 and 7R016 isolated from Barleria lupulina in Thailand.</title>
        <authorList>
            <person name="Kanchanasin P."/>
            <person name="Phongsopitanun W."/>
            <person name="Tanasupawat S."/>
        </authorList>
    </citation>
    <scope>NUCLEOTIDE SEQUENCE</scope>
    <source>
        <strain evidence="9">7R016</strain>
    </source>
</reference>
<dbReference type="PANTHER" id="PTHR30405">
    <property type="entry name" value="TRANSPOSASE"/>
    <property type="match status" value="1"/>
</dbReference>
<evidence type="ECO:0000256" key="2">
    <source>
        <dbReference type="ARBA" id="ARBA00011044"/>
    </source>
</evidence>
<dbReference type="InterPro" id="IPR001959">
    <property type="entry name" value="Transposase"/>
</dbReference>
<sequence length="428" mass="48440">MKLVIRVKLLPTPHQASALQATLHTCNEAANHASRHAFTTGIKQNRELRTQIYTQIKERFSLGAQAAQLAIKKACNAYASLRGSLKAGHLGRPGTKRHTRATSKPITFRPDAAQPYDDRMFSWQTEQRTVSIWTIHGRMKRIPYTGQEDQLLLLAHRRQGQSDLLHHNGQWYLLATIDVPEPPQNLAPHDFIGVDLGIENIATTSTGRRHSGRKINRTRENDRRLYRRLAKKKTRSAKRRAKRHAGKQARRTRDINHKISKHIVTEAQRTGRGIALEDLSGIRERARLKKPQRVTMNSWAFGQLGSFIAYKARKAGVPLVHVSPAYTSQECSQCHHIDRRNRPSQAVFACRSCGFVEHADLNASHVIGRRGWWVWVCGAESQVPALTLVVQGWMRRSAEAIGEGELQAGVSDRQRTRTLVHGAMMRRA</sequence>
<dbReference type="Pfam" id="PF07282">
    <property type="entry name" value="Cas12f1-like_TNB"/>
    <property type="match status" value="1"/>
</dbReference>
<dbReference type="Proteomes" id="UP001165270">
    <property type="component" value="Unassembled WGS sequence"/>
</dbReference>
<dbReference type="RefSeq" id="WP_242713423.1">
    <property type="nucleotide sequence ID" value="NZ_JALDAX010000027.1"/>
</dbReference>
<gene>
    <name evidence="9" type="ORF">MQN93_40465</name>
</gene>
<comment type="similarity">
    <text evidence="1">In the C-terminal section; belongs to the transposase 35 family.</text>
</comment>
<dbReference type="EMBL" id="JALDAX010000027">
    <property type="protein sequence ID" value="MCI3245987.1"/>
    <property type="molecule type" value="Genomic_DNA"/>
</dbReference>
<evidence type="ECO:0000256" key="4">
    <source>
        <dbReference type="ARBA" id="ARBA00023125"/>
    </source>
</evidence>
<name>A0ABS9XV74_9ACTN</name>
<dbReference type="PANTHER" id="PTHR30405:SF11">
    <property type="entry name" value="RNA-GUIDED DNA ENDONUCLEASE RV2885C-RELATED"/>
    <property type="match status" value="1"/>
</dbReference>
<dbReference type="InterPro" id="IPR051399">
    <property type="entry name" value="RNA-guided_DNA_endo/Transpos"/>
</dbReference>
<evidence type="ECO:0000259" key="7">
    <source>
        <dbReference type="Pfam" id="PF01385"/>
    </source>
</evidence>
<proteinExistence type="inferred from homology"/>
<comment type="caution">
    <text evidence="9">The sequence shown here is derived from an EMBL/GenBank/DDBJ whole genome shotgun (WGS) entry which is preliminary data.</text>
</comment>
<keyword evidence="4" id="KW-0238">DNA-binding</keyword>
<feature type="compositionally biased region" description="Basic residues" evidence="6">
    <location>
        <begin position="233"/>
        <end position="250"/>
    </location>
</feature>
<evidence type="ECO:0000256" key="6">
    <source>
        <dbReference type="SAM" id="MobiDB-lite"/>
    </source>
</evidence>
<evidence type="ECO:0000313" key="10">
    <source>
        <dbReference type="Proteomes" id="UP001165270"/>
    </source>
</evidence>
<evidence type="ECO:0000256" key="3">
    <source>
        <dbReference type="ARBA" id="ARBA00022578"/>
    </source>
</evidence>
<dbReference type="NCBIfam" id="TIGR01766">
    <property type="entry name" value="IS200/IS605 family accessory protein TnpB-like domain"/>
    <property type="match status" value="1"/>
</dbReference>
<keyword evidence="10" id="KW-1185">Reference proteome</keyword>